<evidence type="ECO:0000313" key="1">
    <source>
        <dbReference type="EMBL" id="KUM49603.1"/>
    </source>
</evidence>
<dbReference type="EMBL" id="LKAM01000002">
    <property type="protein sequence ID" value="KUM49603.1"/>
    <property type="molecule type" value="Genomic_DNA"/>
</dbReference>
<accession>A0A101M2A6</accession>
<name>A0A101M2A6_PICGL</name>
<proteinExistence type="predicted"/>
<protein>
    <submittedName>
        <fullName evidence="1">Uncharacterized protein</fullName>
    </submittedName>
</protein>
<organism evidence="1">
    <name type="scientific">Picea glauca</name>
    <name type="common">White spruce</name>
    <name type="synonym">Pinus glauca</name>
    <dbReference type="NCBI Taxonomy" id="3330"/>
    <lineage>
        <taxon>Eukaryota</taxon>
        <taxon>Viridiplantae</taxon>
        <taxon>Streptophyta</taxon>
        <taxon>Embryophyta</taxon>
        <taxon>Tracheophyta</taxon>
        <taxon>Spermatophyta</taxon>
        <taxon>Pinopsida</taxon>
        <taxon>Pinidae</taxon>
        <taxon>Conifers I</taxon>
        <taxon>Pinales</taxon>
        <taxon>Pinaceae</taxon>
        <taxon>Picea</taxon>
    </lineage>
</organism>
<reference evidence="1" key="1">
    <citation type="journal article" date="2015" name="Genome Biol. Evol.">
        <title>Organellar Genomes of White Spruce (Picea glauca): Assembly and Annotation.</title>
        <authorList>
            <person name="Jackman S.D."/>
            <person name="Warren R.L."/>
            <person name="Gibb E.A."/>
            <person name="Vandervalk B.P."/>
            <person name="Mohamadi H."/>
            <person name="Chu J."/>
            <person name="Raymond A."/>
            <person name="Pleasance S."/>
            <person name="Coope R."/>
            <person name="Wildung M.R."/>
            <person name="Ritland C.E."/>
            <person name="Bousquet J."/>
            <person name="Jones S.J."/>
            <person name="Bohlmann J."/>
            <person name="Birol I."/>
        </authorList>
    </citation>
    <scope>NUCLEOTIDE SEQUENCE [LARGE SCALE GENOMIC DNA]</scope>
    <source>
        <tissue evidence="1">Flushing bud</tissue>
    </source>
</reference>
<geneLocation type="mitochondrion" evidence="1"/>
<comment type="caution">
    <text evidence="1">The sequence shown here is derived from an EMBL/GenBank/DDBJ whole genome shotgun (WGS) entry which is preliminary data.</text>
</comment>
<gene>
    <name evidence="1" type="ORF">ABT39_MTgene2828</name>
</gene>
<dbReference type="AlphaFoldDB" id="A0A101M2A6"/>
<sequence length="119" mass="13702">MRAGMGSVYCKRIWNKVRMAGMGNSRMGKEKAVMLECWNGVMRTRTEQLWVLQNHKPMGNLLLYPSFSLGLVSILPLERHHLTHLEDVSWAGGILLLFPYADWAKVKRKIRVFSLFGII</sequence>
<keyword evidence="1" id="KW-0496">Mitochondrion</keyword>